<evidence type="ECO:0000313" key="2">
    <source>
        <dbReference type="EMBL" id="KAA1004086.1"/>
    </source>
</evidence>
<name>A0A5B0GL59_9BURK</name>
<dbReference type="GO" id="GO:0016020">
    <property type="term" value="C:membrane"/>
    <property type="evidence" value="ECO:0007669"/>
    <property type="project" value="InterPro"/>
</dbReference>
<dbReference type="AlphaFoldDB" id="A0A5B0GL59"/>
<comment type="caution">
    <text evidence="2">The sequence shown here is derived from an EMBL/GenBank/DDBJ whole genome shotgun (WGS) entry which is preliminary data.</text>
</comment>
<dbReference type="GO" id="GO:0015288">
    <property type="term" value="F:porin activity"/>
    <property type="evidence" value="ECO:0007669"/>
    <property type="project" value="InterPro"/>
</dbReference>
<dbReference type="InterPro" id="IPR023614">
    <property type="entry name" value="Porin_dom_sf"/>
</dbReference>
<dbReference type="Proteomes" id="UP000325273">
    <property type="component" value="Unassembled WGS sequence"/>
</dbReference>
<feature type="domain" description="Porin" evidence="1">
    <location>
        <begin position="13"/>
        <end position="134"/>
    </location>
</feature>
<evidence type="ECO:0000259" key="1">
    <source>
        <dbReference type="Pfam" id="PF13609"/>
    </source>
</evidence>
<evidence type="ECO:0000313" key="3">
    <source>
        <dbReference type="Proteomes" id="UP000325273"/>
    </source>
</evidence>
<sequence length="155" mass="17205">MRSVVMPAIFKGNSSLGGLLGYDTGSVSLRGAVMQFKDKNGVNLNAYAIGGVYSIGTVQFRATWALNEIQSGSSVYQHLKTQVYSGGANWFVTPFVNLTLAYYHGKRNSDNAPDQVANKLYFATEYFLSKNTELIGLVDCERFNGFVRLWIPVRR</sequence>
<dbReference type="SUPFAM" id="SSF56935">
    <property type="entry name" value="Porins"/>
    <property type="match status" value="1"/>
</dbReference>
<accession>A0A5B0GL59</accession>
<organism evidence="2 3">
    <name type="scientific">Paraburkholderia panacisoli</name>
    <dbReference type="NCBI Taxonomy" id="2603818"/>
    <lineage>
        <taxon>Bacteria</taxon>
        <taxon>Pseudomonadati</taxon>
        <taxon>Pseudomonadota</taxon>
        <taxon>Betaproteobacteria</taxon>
        <taxon>Burkholderiales</taxon>
        <taxon>Burkholderiaceae</taxon>
        <taxon>Paraburkholderia</taxon>
    </lineage>
</organism>
<dbReference type="InterPro" id="IPR033900">
    <property type="entry name" value="Gram_neg_porin_domain"/>
</dbReference>
<keyword evidence="3" id="KW-1185">Reference proteome</keyword>
<dbReference type="Gene3D" id="2.40.160.10">
    <property type="entry name" value="Porin"/>
    <property type="match status" value="1"/>
</dbReference>
<dbReference type="Pfam" id="PF13609">
    <property type="entry name" value="Porin_4"/>
    <property type="match status" value="1"/>
</dbReference>
<proteinExistence type="predicted"/>
<reference evidence="2 3" key="1">
    <citation type="submission" date="2019-08" db="EMBL/GenBank/DDBJ databases">
        <title>Paraburkholderia sp. DCY113.</title>
        <authorList>
            <person name="Kang J."/>
        </authorList>
    </citation>
    <scope>NUCLEOTIDE SEQUENCE [LARGE SCALE GENOMIC DNA]</scope>
    <source>
        <strain evidence="2 3">DCY113</strain>
    </source>
</reference>
<protein>
    <submittedName>
        <fullName evidence="2">Porin</fullName>
    </submittedName>
</protein>
<dbReference type="EMBL" id="VTUZ01000030">
    <property type="protein sequence ID" value="KAA1004086.1"/>
    <property type="molecule type" value="Genomic_DNA"/>
</dbReference>
<gene>
    <name evidence="2" type="ORF">FVF58_33685</name>
</gene>